<accession>A0ABT1R4I2</accession>
<dbReference type="Pfam" id="PF10755">
    <property type="entry name" value="DUF2585"/>
    <property type="match status" value="1"/>
</dbReference>
<reference evidence="6" key="1">
    <citation type="submission" date="2021-07" db="EMBL/GenBank/DDBJ databases">
        <title>Shinella sp. nov., a novel member of the genus Shinella from water.</title>
        <authorList>
            <person name="Deng Y."/>
        </authorList>
    </citation>
    <scope>NUCLEOTIDE SEQUENCE</scope>
    <source>
        <strain evidence="6">CPCC 100929</strain>
    </source>
</reference>
<dbReference type="Proteomes" id="UP000996601">
    <property type="component" value="Unassembled WGS sequence"/>
</dbReference>
<feature type="transmembrane region" description="Helical" evidence="5">
    <location>
        <begin position="82"/>
        <end position="102"/>
    </location>
</feature>
<evidence type="ECO:0000313" key="7">
    <source>
        <dbReference type="Proteomes" id="UP000996601"/>
    </source>
</evidence>
<name>A0ABT1R4I2_9HYPH</name>
<dbReference type="EMBL" id="WHSB02000003">
    <property type="protein sequence ID" value="MCQ4630089.1"/>
    <property type="molecule type" value="Genomic_DNA"/>
</dbReference>
<dbReference type="InterPro" id="IPR019691">
    <property type="entry name" value="DUF2585"/>
</dbReference>
<feature type="transmembrane region" description="Helical" evidence="5">
    <location>
        <begin position="31"/>
        <end position="52"/>
    </location>
</feature>
<feature type="transmembrane region" description="Helical" evidence="5">
    <location>
        <begin position="143"/>
        <end position="164"/>
    </location>
</feature>
<keyword evidence="4 5" id="KW-0472">Membrane</keyword>
<dbReference type="HAMAP" id="MF_01514">
    <property type="entry name" value="UPF0314"/>
    <property type="match status" value="1"/>
</dbReference>
<feature type="transmembrane region" description="Helical" evidence="5">
    <location>
        <begin position="170"/>
        <end position="188"/>
    </location>
</feature>
<organism evidence="6 7">
    <name type="scientific">Shinella lacus</name>
    <dbReference type="NCBI Taxonomy" id="2654216"/>
    <lineage>
        <taxon>Bacteria</taxon>
        <taxon>Pseudomonadati</taxon>
        <taxon>Pseudomonadota</taxon>
        <taxon>Alphaproteobacteria</taxon>
        <taxon>Hyphomicrobiales</taxon>
        <taxon>Rhizobiaceae</taxon>
        <taxon>Shinella</taxon>
    </lineage>
</organism>
<evidence type="ECO:0000256" key="2">
    <source>
        <dbReference type="ARBA" id="ARBA00022692"/>
    </source>
</evidence>
<keyword evidence="2 5" id="KW-0812">Transmembrane</keyword>
<evidence type="ECO:0000256" key="4">
    <source>
        <dbReference type="ARBA" id="ARBA00023136"/>
    </source>
</evidence>
<evidence type="ECO:0000313" key="6">
    <source>
        <dbReference type="EMBL" id="MCQ4630089.1"/>
    </source>
</evidence>
<keyword evidence="1 5" id="KW-1003">Cell membrane</keyword>
<protein>
    <recommendedName>
        <fullName evidence="5">UPF0314 protein GB927_008595</fullName>
    </recommendedName>
</protein>
<comment type="subcellular location">
    <subcellularLocation>
        <location evidence="5">Cell membrane</location>
        <topology evidence="5">Multi-pass membrane protein</topology>
    </subcellularLocation>
</comment>
<dbReference type="NCBIfam" id="NF002099">
    <property type="entry name" value="PRK00944.1"/>
    <property type="match status" value="1"/>
</dbReference>
<evidence type="ECO:0000256" key="3">
    <source>
        <dbReference type="ARBA" id="ARBA00022989"/>
    </source>
</evidence>
<evidence type="ECO:0000256" key="5">
    <source>
        <dbReference type="HAMAP-Rule" id="MF_01514"/>
    </source>
</evidence>
<keyword evidence="3 5" id="KW-1133">Transmembrane helix</keyword>
<gene>
    <name evidence="6" type="ORF">GB927_008595</name>
</gene>
<comment type="caution">
    <text evidence="6">The sequence shown here is derived from an EMBL/GenBank/DDBJ whole genome shotgun (WGS) entry which is preliminary data.</text>
</comment>
<keyword evidence="7" id="KW-1185">Reference proteome</keyword>
<sequence length="212" mass="23543">MCHLPAACLHPRAPLCAAHRFSRKFRVNRKVLNSLLLAAGFIGATALLLYTMGQPLICKCGYVKLWHGVVVSSENSQHLSDWYTPSHIIHGILFFGLFTLILPKAGINLRLTLSLVLECAWEILENTDMIINRYRESTISLDYFGDSVINSSADILAMVVGFFLASRLPVWASIAIIVVFEGVTTYLIRDGLALNILMLVWPLEAVKAWQGG</sequence>
<proteinExistence type="inferred from homology"/>
<evidence type="ECO:0000256" key="1">
    <source>
        <dbReference type="ARBA" id="ARBA00022475"/>
    </source>
</evidence>
<comment type="similarity">
    <text evidence="5">Belongs to the UPF0314 family.</text>
</comment>